<evidence type="ECO:0000256" key="6">
    <source>
        <dbReference type="PIRNR" id="PIRNR001093"/>
    </source>
</evidence>
<gene>
    <name evidence="10" type="ORF">CTAYLR_008167</name>
</gene>
<dbReference type="Pfam" id="PF00728">
    <property type="entry name" value="Glyco_hydro_20"/>
    <property type="match status" value="1"/>
</dbReference>
<keyword evidence="3 6" id="KW-0378">Hydrolase</keyword>
<reference evidence="10" key="1">
    <citation type="submission" date="2023-01" db="EMBL/GenBank/DDBJ databases">
        <title>Metagenome sequencing of chrysophaentin producing Chrysophaeum taylorii.</title>
        <authorList>
            <person name="Davison J."/>
            <person name="Bewley C."/>
        </authorList>
    </citation>
    <scope>NUCLEOTIDE SEQUENCE</scope>
    <source>
        <strain evidence="10">NIES-1699</strain>
    </source>
</reference>
<sequence length="541" mass="59218">MRSRLQKQLLYLVAALARGEDACGDALLPVSGAGMIWPLPFVAEYGSSSFAVDGVVFELSRRARESRVVARAAARYERALSSSSSSSSSGDSSVVRLELEDGDAVEEVPQLSSFARSREAYELRVSSFGGEIRSTSTWGLLRGLATLRQLYLRTKRGLCVPYGPWRVADRAAFPWRGVLVDTGRRFYPLRFWAQLLDAMERVKLNAVHWHATDDESVPVASKSLPNASRLGAFGPGAVYDADAVSRIVKLAADRGIRIVPEFDGPAHALGFSLARPDLFCGDLYDVTREDLYEELLAPWFNDARRLFPDDVAHLGGDEVNPSAWNESASVLAWLAANDASLDSLFPTYARRVANVSRRAGFRLAMAWDDVLAAGVETDVVHAWRGKGGSPVVDDPWLVDAATSGLEVVTSHGLYLTAGHGVDDDLVVKWQDIYDRDILAPLGGNETAASYVLGAEACVWGTSVDARSWDSTAWPRLAVFAERVWARNDSFTPGNYTDILPRLMLLRCRLLDVVSVAPIDDPPRVSKRSFLEQCDALPPLAL</sequence>
<dbReference type="PIRSF" id="PIRSF001093">
    <property type="entry name" value="B-hxosamndse_ab_euk"/>
    <property type="match status" value="1"/>
</dbReference>
<comment type="similarity">
    <text evidence="2 6">Belongs to the glycosyl hydrolase 20 family.</text>
</comment>
<dbReference type="PANTHER" id="PTHR22600:SF57">
    <property type="entry name" value="BETA-N-ACETYLHEXOSAMINIDASE"/>
    <property type="match status" value="1"/>
</dbReference>
<accession>A0AAD7XGI4</accession>
<dbReference type="SUPFAM" id="SSF55545">
    <property type="entry name" value="beta-N-acetylhexosaminidase-like domain"/>
    <property type="match status" value="1"/>
</dbReference>
<feature type="domain" description="Glycoside hydrolase family 20 catalytic" evidence="8">
    <location>
        <begin position="173"/>
        <end position="486"/>
    </location>
</feature>
<evidence type="ECO:0000256" key="5">
    <source>
        <dbReference type="ARBA" id="ARBA00023295"/>
    </source>
</evidence>
<evidence type="ECO:0000256" key="7">
    <source>
        <dbReference type="PIRSR" id="PIRSR001093-1"/>
    </source>
</evidence>
<dbReference type="AlphaFoldDB" id="A0AAD7XGI4"/>
<evidence type="ECO:0000313" key="11">
    <source>
        <dbReference type="Proteomes" id="UP001230188"/>
    </source>
</evidence>
<feature type="domain" description="Beta-hexosaminidase eukaryotic type N-terminal" evidence="9">
    <location>
        <begin position="37"/>
        <end position="150"/>
    </location>
</feature>
<proteinExistence type="inferred from homology"/>
<dbReference type="EC" id="3.2.1.52" evidence="6"/>
<dbReference type="InterPro" id="IPR029018">
    <property type="entry name" value="Hex-like_dom2"/>
</dbReference>
<dbReference type="InterPro" id="IPR029019">
    <property type="entry name" value="HEX_eukaryotic_N"/>
</dbReference>
<dbReference type="InterPro" id="IPR025705">
    <property type="entry name" value="Beta_hexosaminidase_sua/sub"/>
</dbReference>
<protein>
    <recommendedName>
        <fullName evidence="6">Beta-hexosaminidase</fullName>
        <ecNumber evidence="6">3.2.1.52</ecNumber>
    </recommendedName>
</protein>
<dbReference type="Gene3D" id="3.30.379.10">
    <property type="entry name" value="Chitobiase/beta-hexosaminidase domain 2-like"/>
    <property type="match status" value="1"/>
</dbReference>
<evidence type="ECO:0000256" key="1">
    <source>
        <dbReference type="ARBA" id="ARBA00001231"/>
    </source>
</evidence>
<keyword evidence="4" id="KW-0325">Glycoprotein</keyword>
<evidence type="ECO:0000259" key="8">
    <source>
        <dbReference type="Pfam" id="PF00728"/>
    </source>
</evidence>
<dbReference type="PRINTS" id="PR00738">
    <property type="entry name" value="GLHYDRLASE20"/>
</dbReference>
<evidence type="ECO:0000256" key="3">
    <source>
        <dbReference type="ARBA" id="ARBA00022801"/>
    </source>
</evidence>
<evidence type="ECO:0000256" key="2">
    <source>
        <dbReference type="ARBA" id="ARBA00006285"/>
    </source>
</evidence>
<feature type="active site" description="Proton donor" evidence="7">
    <location>
        <position position="318"/>
    </location>
</feature>
<dbReference type="SUPFAM" id="SSF51445">
    <property type="entry name" value="(Trans)glycosidases"/>
    <property type="match status" value="1"/>
</dbReference>
<evidence type="ECO:0000313" key="10">
    <source>
        <dbReference type="EMBL" id="KAJ8600567.1"/>
    </source>
</evidence>
<comment type="caution">
    <text evidence="10">The sequence shown here is derived from an EMBL/GenBank/DDBJ whole genome shotgun (WGS) entry which is preliminary data.</text>
</comment>
<dbReference type="GO" id="GO:0016020">
    <property type="term" value="C:membrane"/>
    <property type="evidence" value="ECO:0007669"/>
    <property type="project" value="TreeGrafter"/>
</dbReference>
<dbReference type="GO" id="GO:0005975">
    <property type="term" value="P:carbohydrate metabolic process"/>
    <property type="evidence" value="ECO:0007669"/>
    <property type="project" value="InterPro"/>
</dbReference>
<dbReference type="Proteomes" id="UP001230188">
    <property type="component" value="Unassembled WGS sequence"/>
</dbReference>
<dbReference type="PANTHER" id="PTHR22600">
    <property type="entry name" value="BETA-HEXOSAMINIDASE"/>
    <property type="match status" value="1"/>
</dbReference>
<dbReference type="Pfam" id="PF14845">
    <property type="entry name" value="Glycohydro_20b2"/>
    <property type="match status" value="1"/>
</dbReference>
<evidence type="ECO:0000259" key="9">
    <source>
        <dbReference type="Pfam" id="PF14845"/>
    </source>
</evidence>
<dbReference type="GO" id="GO:0030203">
    <property type="term" value="P:glycosaminoglycan metabolic process"/>
    <property type="evidence" value="ECO:0007669"/>
    <property type="project" value="TreeGrafter"/>
</dbReference>
<keyword evidence="5 6" id="KW-0326">Glycosidase</keyword>
<name>A0AAD7XGI4_9STRA</name>
<keyword evidence="11" id="KW-1185">Reference proteome</keyword>
<dbReference type="GO" id="GO:0004563">
    <property type="term" value="F:beta-N-acetylhexosaminidase activity"/>
    <property type="evidence" value="ECO:0007669"/>
    <property type="project" value="UniProtKB-EC"/>
</dbReference>
<organism evidence="10 11">
    <name type="scientific">Chrysophaeum taylorii</name>
    <dbReference type="NCBI Taxonomy" id="2483200"/>
    <lineage>
        <taxon>Eukaryota</taxon>
        <taxon>Sar</taxon>
        <taxon>Stramenopiles</taxon>
        <taxon>Ochrophyta</taxon>
        <taxon>Pelagophyceae</taxon>
        <taxon>Pelagomonadales</taxon>
        <taxon>Pelagomonadaceae</taxon>
        <taxon>Chrysophaeum</taxon>
    </lineage>
</organism>
<dbReference type="InterPro" id="IPR015883">
    <property type="entry name" value="Glyco_hydro_20_cat"/>
</dbReference>
<evidence type="ECO:0000256" key="4">
    <source>
        <dbReference type="ARBA" id="ARBA00023180"/>
    </source>
</evidence>
<dbReference type="Gene3D" id="3.20.20.80">
    <property type="entry name" value="Glycosidases"/>
    <property type="match status" value="1"/>
</dbReference>
<dbReference type="InterPro" id="IPR017853">
    <property type="entry name" value="GH"/>
</dbReference>
<comment type="catalytic activity">
    <reaction evidence="1 6">
        <text>Hydrolysis of terminal non-reducing N-acetyl-D-hexosamine residues in N-acetyl-beta-D-hexosaminides.</text>
        <dbReference type="EC" id="3.2.1.52"/>
    </reaction>
</comment>
<dbReference type="EMBL" id="JAQMWT010000495">
    <property type="protein sequence ID" value="KAJ8600567.1"/>
    <property type="molecule type" value="Genomic_DNA"/>
</dbReference>